<dbReference type="RefSeq" id="WP_090080595.1">
    <property type="nucleotide sequence ID" value="NZ_FOQT01000004.1"/>
</dbReference>
<keyword evidence="2" id="KW-1185">Reference proteome</keyword>
<dbReference type="STRING" id="1125876.SAMN05443292_2241"/>
<gene>
    <name evidence="1" type="ORF">SAMN05443292_2241</name>
</gene>
<name>A0A1I3HIX6_9FLAO</name>
<protein>
    <submittedName>
        <fullName evidence="1">Uncharacterized protein</fullName>
    </submittedName>
</protein>
<evidence type="ECO:0000313" key="2">
    <source>
        <dbReference type="Proteomes" id="UP000198931"/>
    </source>
</evidence>
<accession>A0A1I3HIX6</accession>
<proteinExistence type="predicted"/>
<dbReference type="AlphaFoldDB" id="A0A1I3HIX6"/>
<reference evidence="1 2" key="1">
    <citation type="submission" date="2016-10" db="EMBL/GenBank/DDBJ databases">
        <authorList>
            <person name="de Groot N.N."/>
        </authorList>
    </citation>
    <scope>NUCLEOTIDE SEQUENCE [LARGE SCALE GENOMIC DNA]</scope>
    <source>
        <strain evidence="1 2">DSM 26000</strain>
    </source>
</reference>
<evidence type="ECO:0000313" key="1">
    <source>
        <dbReference type="EMBL" id="SFI35738.1"/>
    </source>
</evidence>
<sequence>MSRKSIFLFSILIFFINCKTNHFKKLGLVKPAIDISYLPPEFEESDLFSYNLFELNEPKIFGIKNKDLEIYRLSSIAFGGGNSFITLIKNNDENSIFKYEIGYKKRRLFIKNIKISEVDFKRFTTSVNSFDLHNFPKNNSNNVDDGIQHLLEVYKNGQYSAFVRNNPQTGRSPDLKFLELTKLFYDLK</sequence>
<dbReference type="EMBL" id="FOQT01000004">
    <property type="protein sequence ID" value="SFI35738.1"/>
    <property type="molecule type" value="Genomic_DNA"/>
</dbReference>
<organism evidence="1 2">
    <name type="scientific">Halpernia frigidisoli</name>
    <dbReference type="NCBI Taxonomy" id="1125876"/>
    <lineage>
        <taxon>Bacteria</taxon>
        <taxon>Pseudomonadati</taxon>
        <taxon>Bacteroidota</taxon>
        <taxon>Flavobacteriia</taxon>
        <taxon>Flavobacteriales</taxon>
        <taxon>Weeksellaceae</taxon>
        <taxon>Chryseobacterium group</taxon>
        <taxon>Halpernia</taxon>
    </lineage>
</organism>
<dbReference type="Proteomes" id="UP000198931">
    <property type="component" value="Unassembled WGS sequence"/>
</dbReference>